<organism evidence="4 5">
    <name type="scientific">Popillia japonica</name>
    <name type="common">Japanese beetle</name>
    <dbReference type="NCBI Taxonomy" id="7064"/>
    <lineage>
        <taxon>Eukaryota</taxon>
        <taxon>Metazoa</taxon>
        <taxon>Ecdysozoa</taxon>
        <taxon>Arthropoda</taxon>
        <taxon>Hexapoda</taxon>
        <taxon>Insecta</taxon>
        <taxon>Pterygota</taxon>
        <taxon>Neoptera</taxon>
        <taxon>Endopterygota</taxon>
        <taxon>Coleoptera</taxon>
        <taxon>Polyphaga</taxon>
        <taxon>Scarabaeiformia</taxon>
        <taxon>Scarabaeidae</taxon>
        <taxon>Rutelinae</taxon>
        <taxon>Popillia</taxon>
    </lineage>
</organism>
<sequence>MSNTIVYDEPVTDKRTWSVSSSTQQRQFFTAGKNLTPIEYTTVAQDILENEVRKDFTAGKNLTPIEYTTVAQDILENEVRKDDVWLLGYPRVGQTWCQEVIWLIVNNLNFNLARSTIQHLRAPKLEQSLYKDEIFDNIYGCSSIQYVKSLRSPRTIRSHLPLHLLPTQLKTIRPKIIYMTRNPKDIWCSYYSLLQAFFDYDKSFEEASVLFCDGKISVGCPIEHALPFWNRRNEPHVLFLNYEDMRINSKATIKLIADFLDRPLKLKQIVDINKFVSLESMKMNPAVNMEWYLKELKDGNSEYSFIGDGIVGNWRNNMTVKMSRMFDDWIAAKTEALLLNINKKNSKWH</sequence>
<dbReference type="Proteomes" id="UP001458880">
    <property type="component" value="Unassembled WGS sequence"/>
</dbReference>
<gene>
    <name evidence="4" type="ORF">QE152_g7836</name>
</gene>
<evidence type="ECO:0000256" key="2">
    <source>
        <dbReference type="ARBA" id="ARBA00022679"/>
    </source>
</evidence>
<reference evidence="4 5" key="1">
    <citation type="journal article" date="2024" name="BMC Genomics">
        <title>De novo assembly and annotation of Popillia japonica's genome with initial clues to its potential as an invasive pest.</title>
        <authorList>
            <person name="Cucini C."/>
            <person name="Boschi S."/>
            <person name="Funari R."/>
            <person name="Cardaioli E."/>
            <person name="Iannotti N."/>
            <person name="Marturano G."/>
            <person name="Paoli F."/>
            <person name="Bruttini M."/>
            <person name="Carapelli A."/>
            <person name="Frati F."/>
            <person name="Nardi F."/>
        </authorList>
    </citation>
    <scope>NUCLEOTIDE SEQUENCE [LARGE SCALE GENOMIC DNA]</scope>
    <source>
        <strain evidence="4">DMR45628</strain>
    </source>
</reference>
<comment type="similarity">
    <text evidence="1">Belongs to the sulfotransferase 1 family.</text>
</comment>
<dbReference type="Gene3D" id="3.40.50.300">
    <property type="entry name" value="P-loop containing nucleotide triphosphate hydrolases"/>
    <property type="match status" value="1"/>
</dbReference>
<keyword evidence="2" id="KW-0808">Transferase</keyword>
<dbReference type="InterPro" id="IPR000863">
    <property type="entry name" value="Sulfotransferase_dom"/>
</dbReference>
<dbReference type="Pfam" id="PF00685">
    <property type="entry name" value="Sulfotransfer_1"/>
    <property type="match status" value="1"/>
</dbReference>
<evidence type="ECO:0000313" key="5">
    <source>
        <dbReference type="Proteomes" id="UP001458880"/>
    </source>
</evidence>
<dbReference type="SUPFAM" id="SSF52540">
    <property type="entry name" value="P-loop containing nucleoside triphosphate hydrolases"/>
    <property type="match status" value="1"/>
</dbReference>
<dbReference type="AlphaFoldDB" id="A0AAW1MC48"/>
<dbReference type="PANTHER" id="PTHR11783">
    <property type="entry name" value="SULFOTRANSFERASE SULT"/>
    <property type="match status" value="1"/>
</dbReference>
<accession>A0AAW1MC48</accession>
<proteinExistence type="inferred from homology"/>
<evidence type="ECO:0000256" key="1">
    <source>
        <dbReference type="ARBA" id="ARBA00005771"/>
    </source>
</evidence>
<keyword evidence="5" id="KW-1185">Reference proteome</keyword>
<protein>
    <submittedName>
        <fullName evidence="4">Sulfotransferase domain</fullName>
    </submittedName>
</protein>
<name>A0AAW1MC48_POPJA</name>
<evidence type="ECO:0000259" key="3">
    <source>
        <dbReference type="Pfam" id="PF00685"/>
    </source>
</evidence>
<dbReference type="EMBL" id="JASPKY010000059">
    <property type="protein sequence ID" value="KAK9744344.1"/>
    <property type="molecule type" value="Genomic_DNA"/>
</dbReference>
<evidence type="ECO:0000313" key="4">
    <source>
        <dbReference type="EMBL" id="KAK9744344.1"/>
    </source>
</evidence>
<feature type="domain" description="Sulfotransferase" evidence="3">
    <location>
        <begin position="81"/>
        <end position="334"/>
    </location>
</feature>
<dbReference type="InterPro" id="IPR027417">
    <property type="entry name" value="P-loop_NTPase"/>
</dbReference>
<dbReference type="GO" id="GO:0008146">
    <property type="term" value="F:sulfotransferase activity"/>
    <property type="evidence" value="ECO:0007669"/>
    <property type="project" value="InterPro"/>
</dbReference>
<comment type="caution">
    <text evidence="4">The sequence shown here is derived from an EMBL/GenBank/DDBJ whole genome shotgun (WGS) entry which is preliminary data.</text>
</comment>